<proteinExistence type="predicted"/>
<dbReference type="AlphaFoldDB" id="A0A0F7U6B9"/>
<evidence type="ECO:0008006" key="4">
    <source>
        <dbReference type="Google" id="ProtNLM"/>
    </source>
</evidence>
<evidence type="ECO:0000313" key="3">
    <source>
        <dbReference type="EMBL" id="CEL65364.1"/>
    </source>
</evidence>
<feature type="region of interest" description="Disordered" evidence="1">
    <location>
        <begin position="46"/>
        <end position="68"/>
    </location>
</feature>
<feature type="chain" id="PRO_5002522987" description="Transmembrane protein" evidence="2">
    <location>
        <begin position="38"/>
        <end position="171"/>
    </location>
</feature>
<feature type="signal peptide" evidence="2">
    <location>
        <begin position="1"/>
        <end position="37"/>
    </location>
</feature>
<evidence type="ECO:0000256" key="2">
    <source>
        <dbReference type="SAM" id="SignalP"/>
    </source>
</evidence>
<accession>A0A0F7U6B9</accession>
<gene>
    <name evidence="3" type="ORF">BN1204_012155</name>
</gene>
<sequence length="171" mass="19180">MMHCCVHLNTRGGLPAAMKRFTFSTVVLFALLVCVSWEESALVRGTGAQTQQKSTSQDDESASHDEPSAATLEAVEKVLERLEKEPLDMTDIIRGAKKCCVRRKFETHVYGFTQKILRQGGLDVDAAEVTDQVLLQLKRKHWSYSGNPKDPEETVFNALKERVADTTYFAE</sequence>
<evidence type="ECO:0000256" key="1">
    <source>
        <dbReference type="SAM" id="MobiDB-lite"/>
    </source>
</evidence>
<name>A0A0F7U6B9_NEOCL</name>
<reference evidence="3" key="1">
    <citation type="journal article" date="2015" name="PLoS ONE">
        <title>Comprehensive Evaluation of Toxoplasma gondii VEG and Neospora caninum LIV Genomes with Tachyzoite Stage Transcriptome and Proteome Defines Novel Transcript Features.</title>
        <authorList>
            <person name="Ramaprasad A."/>
            <person name="Mourier T."/>
            <person name="Naeem R."/>
            <person name="Malas T.B."/>
            <person name="Moussa E."/>
            <person name="Panigrahi A."/>
            <person name="Vermont S.J."/>
            <person name="Otto T.D."/>
            <person name="Wastling J."/>
            <person name="Pain A."/>
        </authorList>
    </citation>
    <scope>NUCLEOTIDE SEQUENCE</scope>
    <source>
        <strain evidence="3">Liverpool</strain>
    </source>
</reference>
<dbReference type="EMBL" id="LN714478">
    <property type="protein sequence ID" value="CEL65364.1"/>
    <property type="molecule type" value="Genomic_DNA"/>
</dbReference>
<protein>
    <recommendedName>
        <fullName evidence="4">Transmembrane protein</fullName>
    </recommendedName>
</protein>
<organism evidence="3">
    <name type="scientific">Neospora caninum (strain Liverpool)</name>
    <dbReference type="NCBI Taxonomy" id="572307"/>
    <lineage>
        <taxon>Eukaryota</taxon>
        <taxon>Sar</taxon>
        <taxon>Alveolata</taxon>
        <taxon>Apicomplexa</taxon>
        <taxon>Conoidasida</taxon>
        <taxon>Coccidia</taxon>
        <taxon>Eucoccidiorida</taxon>
        <taxon>Eimeriorina</taxon>
        <taxon>Sarcocystidae</taxon>
        <taxon>Neospora</taxon>
    </lineage>
</organism>
<keyword evidence="2" id="KW-0732">Signal</keyword>